<dbReference type="AlphaFoldDB" id="A0A7X5Y1M3"/>
<dbReference type="RefSeq" id="WP_125977303.1">
    <property type="nucleotide sequence ID" value="NZ_BAAADY010000020.1"/>
</dbReference>
<dbReference type="EMBL" id="JAATJB010000015">
    <property type="protein sequence ID" value="NJB99427.1"/>
    <property type="molecule type" value="Genomic_DNA"/>
</dbReference>
<comment type="caution">
    <text evidence="1">The sequence shown here is derived from an EMBL/GenBank/DDBJ whole genome shotgun (WGS) entry which is preliminary data.</text>
</comment>
<sequence length="98" mass="10584">MKLILLLAPAVIAGAIRYPVEGPIPVADDDYADQLIGEGKAETAELETDSEDLDAMTVPELKQLAAAEEIDLGEATKKAEILTKIREARIARADRPQE</sequence>
<evidence type="ECO:0000313" key="2">
    <source>
        <dbReference type="Proteomes" id="UP000531251"/>
    </source>
</evidence>
<gene>
    <name evidence="1" type="ORF">GGR89_003768</name>
</gene>
<dbReference type="Proteomes" id="UP000531251">
    <property type="component" value="Unassembled WGS sequence"/>
</dbReference>
<proteinExistence type="predicted"/>
<keyword evidence="2" id="KW-1185">Reference proteome</keyword>
<name>A0A7X5Y1M3_9SPHN</name>
<accession>A0A7X5Y1M3</accession>
<protein>
    <submittedName>
        <fullName evidence="1">Uncharacterized protein</fullName>
    </submittedName>
</protein>
<reference evidence="1 2" key="1">
    <citation type="submission" date="2020-03" db="EMBL/GenBank/DDBJ databases">
        <title>Genomic Encyclopedia of Type Strains, Phase IV (KMG-IV): sequencing the most valuable type-strain genomes for metagenomic binning, comparative biology and taxonomic classification.</title>
        <authorList>
            <person name="Goeker M."/>
        </authorList>
    </citation>
    <scope>NUCLEOTIDE SEQUENCE [LARGE SCALE GENOMIC DNA]</scope>
    <source>
        <strain evidence="1 2">DSM 7225</strain>
    </source>
</reference>
<organism evidence="1 2">
    <name type="scientific">Sphingomonas trueperi</name>
    <dbReference type="NCBI Taxonomy" id="53317"/>
    <lineage>
        <taxon>Bacteria</taxon>
        <taxon>Pseudomonadati</taxon>
        <taxon>Pseudomonadota</taxon>
        <taxon>Alphaproteobacteria</taxon>
        <taxon>Sphingomonadales</taxon>
        <taxon>Sphingomonadaceae</taxon>
        <taxon>Sphingomonas</taxon>
    </lineage>
</organism>
<evidence type="ECO:0000313" key="1">
    <source>
        <dbReference type="EMBL" id="NJB99427.1"/>
    </source>
</evidence>